<organism evidence="6 7">
    <name type="scientific">Ectocarpus siliculosus</name>
    <name type="common">Brown alga</name>
    <name type="synonym">Conferva siliculosa</name>
    <dbReference type="NCBI Taxonomy" id="2880"/>
    <lineage>
        <taxon>Eukaryota</taxon>
        <taxon>Sar</taxon>
        <taxon>Stramenopiles</taxon>
        <taxon>Ochrophyta</taxon>
        <taxon>PX clade</taxon>
        <taxon>Phaeophyceae</taxon>
        <taxon>Ectocarpales</taxon>
        <taxon>Ectocarpaceae</taxon>
        <taxon>Ectocarpus</taxon>
    </lineage>
</organism>
<dbReference type="Pfam" id="PF07690">
    <property type="entry name" value="MFS_1"/>
    <property type="match status" value="1"/>
</dbReference>
<keyword evidence="7" id="KW-1185">Reference proteome</keyword>
<gene>
    <name evidence="6" type="ORF">Esi_0350_0031</name>
</gene>
<evidence type="ECO:0000313" key="7">
    <source>
        <dbReference type="Proteomes" id="UP000002630"/>
    </source>
</evidence>
<protein>
    <recommendedName>
        <fullName evidence="8">Major facilitator superfamily (MFS) profile domain-containing protein</fullName>
    </recommendedName>
</protein>
<feature type="transmembrane region" description="Helical" evidence="5">
    <location>
        <begin position="337"/>
        <end position="357"/>
    </location>
</feature>
<dbReference type="SUPFAM" id="SSF103473">
    <property type="entry name" value="MFS general substrate transporter"/>
    <property type="match status" value="1"/>
</dbReference>
<keyword evidence="2 5" id="KW-1133">Transmembrane helix</keyword>
<feature type="transmembrane region" description="Helical" evidence="5">
    <location>
        <begin position="270"/>
        <end position="292"/>
    </location>
</feature>
<evidence type="ECO:0000313" key="6">
    <source>
        <dbReference type="EMBL" id="CBJ32627.1"/>
    </source>
</evidence>
<dbReference type="OMA" id="HWDEADS"/>
<feature type="transmembrane region" description="Helical" evidence="5">
    <location>
        <begin position="204"/>
        <end position="224"/>
    </location>
</feature>
<feature type="transmembrane region" description="Helical" evidence="5">
    <location>
        <begin position="145"/>
        <end position="166"/>
    </location>
</feature>
<dbReference type="InterPro" id="IPR036259">
    <property type="entry name" value="MFS_trans_sf"/>
</dbReference>
<sequence>MAGPDGNQYESYQNESETTTLLSPSPPSSPARGRDKQSASATPEEDVRKHYKYALGTGYMFAMGVCGIVLVALGSTLDDLADNCDTTATDVGSVFIARGVGAVLGAVVSSKLYLWMRGNNVMSIILLLLTSVLIYMPFITSVYTLHFSFFVLGLCTAITDTGCQIMTRKLHGAKAGPWLGANTVVFGISGALVPLIGYLTGSLFVQYVILSAVSCATAVFMIILPAPEKYEGLLEERKKMPERREENVGVPGESSTSICKMAAFYRRYKIEFHISGMVFCLIGGKVGATAYLESYVDDTDVIDESHAELLIVVLWTAITIGRLAGLQDQRHLTLPRLYRHSTILFLCGAAAAAAILVFQSSAFVLWTGIAAYGLYNGPTVGYCYDLNNRVTMPSEMGMSVVMFGLNFGASIVPYVISWVWDYTDWPETLIVIIMLSHLLPYPLMLNAKRIDEANKRKLREEAITPSLSETRSTPSFSV</sequence>
<feature type="transmembrane region" description="Helical" evidence="5">
    <location>
        <begin position="95"/>
        <end position="114"/>
    </location>
</feature>
<keyword evidence="3 5" id="KW-0472">Membrane</keyword>
<feature type="transmembrane region" description="Helical" evidence="5">
    <location>
        <begin position="178"/>
        <end position="198"/>
    </location>
</feature>
<dbReference type="InParanoid" id="D7FZ10"/>
<evidence type="ECO:0000256" key="1">
    <source>
        <dbReference type="ARBA" id="ARBA00022692"/>
    </source>
</evidence>
<dbReference type="OrthoDB" id="188328at2759"/>
<evidence type="ECO:0008006" key="8">
    <source>
        <dbReference type="Google" id="ProtNLM"/>
    </source>
</evidence>
<evidence type="ECO:0000256" key="5">
    <source>
        <dbReference type="SAM" id="Phobius"/>
    </source>
</evidence>
<dbReference type="GO" id="GO:0022857">
    <property type="term" value="F:transmembrane transporter activity"/>
    <property type="evidence" value="ECO:0007669"/>
    <property type="project" value="InterPro"/>
</dbReference>
<name>D7FZ10_ECTSI</name>
<accession>D7FZ10</accession>
<feature type="transmembrane region" description="Helical" evidence="5">
    <location>
        <begin position="363"/>
        <end position="384"/>
    </location>
</feature>
<dbReference type="PANTHER" id="PTHR23121">
    <property type="entry name" value="SODIUM-DEPENDENT GLUCOSE TRANSPORTER 1"/>
    <property type="match status" value="1"/>
</dbReference>
<feature type="transmembrane region" description="Helical" evidence="5">
    <location>
        <begin position="121"/>
        <end position="139"/>
    </location>
</feature>
<dbReference type="Proteomes" id="UP000002630">
    <property type="component" value="Linkage Group LG16"/>
</dbReference>
<feature type="transmembrane region" description="Helical" evidence="5">
    <location>
        <begin position="53"/>
        <end position="75"/>
    </location>
</feature>
<proteinExistence type="predicted"/>
<evidence type="ECO:0000256" key="2">
    <source>
        <dbReference type="ARBA" id="ARBA00022989"/>
    </source>
</evidence>
<evidence type="ECO:0000256" key="3">
    <source>
        <dbReference type="ARBA" id="ARBA00023136"/>
    </source>
</evidence>
<feature type="transmembrane region" description="Helical" evidence="5">
    <location>
        <begin position="396"/>
        <end position="416"/>
    </location>
</feature>
<reference evidence="6 7" key="1">
    <citation type="journal article" date="2010" name="Nature">
        <title>The Ectocarpus genome and the independent evolution of multicellularity in brown algae.</title>
        <authorList>
            <person name="Cock J.M."/>
            <person name="Sterck L."/>
            <person name="Rouze P."/>
            <person name="Scornet D."/>
            <person name="Allen A.E."/>
            <person name="Amoutzias G."/>
            <person name="Anthouard V."/>
            <person name="Artiguenave F."/>
            <person name="Aury J.M."/>
            <person name="Badger J.H."/>
            <person name="Beszteri B."/>
            <person name="Billiau K."/>
            <person name="Bonnet E."/>
            <person name="Bothwell J.H."/>
            <person name="Bowler C."/>
            <person name="Boyen C."/>
            <person name="Brownlee C."/>
            <person name="Carrano C.J."/>
            <person name="Charrier B."/>
            <person name="Cho G.Y."/>
            <person name="Coelho S.M."/>
            <person name="Collen J."/>
            <person name="Corre E."/>
            <person name="Da Silva C."/>
            <person name="Delage L."/>
            <person name="Delaroque N."/>
            <person name="Dittami S.M."/>
            <person name="Doulbeau S."/>
            <person name="Elias M."/>
            <person name="Farnham G."/>
            <person name="Gachon C.M."/>
            <person name="Gschloessl B."/>
            <person name="Heesch S."/>
            <person name="Jabbari K."/>
            <person name="Jubin C."/>
            <person name="Kawai H."/>
            <person name="Kimura K."/>
            <person name="Kloareg B."/>
            <person name="Kupper F.C."/>
            <person name="Lang D."/>
            <person name="Le Bail A."/>
            <person name="Leblanc C."/>
            <person name="Lerouge P."/>
            <person name="Lohr M."/>
            <person name="Lopez P.J."/>
            <person name="Martens C."/>
            <person name="Maumus F."/>
            <person name="Michel G."/>
            <person name="Miranda-Saavedra D."/>
            <person name="Morales J."/>
            <person name="Moreau H."/>
            <person name="Motomura T."/>
            <person name="Nagasato C."/>
            <person name="Napoli C.A."/>
            <person name="Nelson D.R."/>
            <person name="Nyvall-Collen P."/>
            <person name="Peters A.F."/>
            <person name="Pommier C."/>
            <person name="Potin P."/>
            <person name="Poulain J."/>
            <person name="Quesneville H."/>
            <person name="Read B."/>
            <person name="Rensing S.A."/>
            <person name="Ritter A."/>
            <person name="Rousvoal S."/>
            <person name="Samanta M."/>
            <person name="Samson G."/>
            <person name="Schroeder D.C."/>
            <person name="Segurens B."/>
            <person name="Strittmatter M."/>
            <person name="Tonon T."/>
            <person name="Tregear J.W."/>
            <person name="Valentin K."/>
            <person name="von Dassow P."/>
            <person name="Yamagishi T."/>
            <person name="Van de Peer Y."/>
            <person name="Wincker P."/>
        </authorList>
    </citation>
    <scope>NUCLEOTIDE SEQUENCE [LARGE SCALE GENOMIC DNA]</scope>
    <source>
        <strain evidence="7">Ec32 / CCAP1310/4</strain>
    </source>
</reference>
<feature type="region of interest" description="Disordered" evidence="4">
    <location>
        <begin position="1"/>
        <end position="44"/>
    </location>
</feature>
<dbReference type="EMBL" id="FN649741">
    <property type="protein sequence ID" value="CBJ32627.1"/>
    <property type="molecule type" value="Genomic_DNA"/>
</dbReference>
<keyword evidence="1 5" id="KW-0812">Transmembrane</keyword>
<evidence type="ECO:0000256" key="4">
    <source>
        <dbReference type="SAM" id="MobiDB-lite"/>
    </source>
</evidence>
<dbReference type="PANTHER" id="PTHR23121:SF9">
    <property type="entry name" value="SODIUM-DEPENDENT GLUCOSE TRANSPORTER 1"/>
    <property type="match status" value="1"/>
</dbReference>
<dbReference type="Gene3D" id="1.20.1250.20">
    <property type="entry name" value="MFS general substrate transporter like domains"/>
    <property type="match status" value="2"/>
</dbReference>
<feature type="transmembrane region" description="Helical" evidence="5">
    <location>
        <begin position="428"/>
        <end position="447"/>
    </location>
</feature>
<feature type="transmembrane region" description="Helical" evidence="5">
    <location>
        <begin position="307"/>
        <end position="325"/>
    </location>
</feature>
<dbReference type="InterPro" id="IPR011701">
    <property type="entry name" value="MFS"/>
</dbReference>
<dbReference type="EMBL" id="FN648543">
    <property type="protein sequence ID" value="CBJ32627.1"/>
    <property type="molecule type" value="Genomic_DNA"/>
</dbReference>
<dbReference type="AlphaFoldDB" id="D7FZ10"/>